<feature type="transmembrane region" description="Helical" evidence="1">
    <location>
        <begin position="394"/>
        <end position="413"/>
    </location>
</feature>
<feature type="transmembrane region" description="Helical" evidence="1">
    <location>
        <begin position="425"/>
        <end position="443"/>
    </location>
</feature>
<feature type="transmembrane region" description="Helical" evidence="1">
    <location>
        <begin position="110"/>
        <end position="127"/>
    </location>
</feature>
<protein>
    <recommendedName>
        <fullName evidence="4">Glycosyltransferase RgtA/B/C/D-like domain-containing protein</fullName>
    </recommendedName>
</protein>
<organism evidence="2 3">
    <name type="scientific">Cohnella boryungensis</name>
    <dbReference type="NCBI Taxonomy" id="768479"/>
    <lineage>
        <taxon>Bacteria</taxon>
        <taxon>Bacillati</taxon>
        <taxon>Bacillota</taxon>
        <taxon>Bacilli</taxon>
        <taxon>Bacillales</taxon>
        <taxon>Paenibacillaceae</taxon>
        <taxon>Cohnella</taxon>
    </lineage>
</organism>
<dbReference type="EMBL" id="JBHSED010000012">
    <property type="protein sequence ID" value="MFC4303320.1"/>
    <property type="molecule type" value="Genomic_DNA"/>
</dbReference>
<feature type="transmembrane region" description="Helical" evidence="1">
    <location>
        <begin position="139"/>
        <end position="159"/>
    </location>
</feature>
<reference evidence="3" key="1">
    <citation type="journal article" date="2019" name="Int. J. Syst. Evol. Microbiol.">
        <title>The Global Catalogue of Microorganisms (GCM) 10K type strain sequencing project: providing services to taxonomists for standard genome sequencing and annotation.</title>
        <authorList>
            <consortium name="The Broad Institute Genomics Platform"/>
            <consortium name="The Broad Institute Genome Sequencing Center for Infectious Disease"/>
            <person name="Wu L."/>
            <person name="Ma J."/>
        </authorList>
    </citation>
    <scope>NUCLEOTIDE SEQUENCE [LARGE SCALE GENOMIC DNA]</scope>
    <source>
        <strain evidence="3">CGMCC 4.1641</strain>
    </source>
</reference>
<dbReference type="Proteomes" id="UP001595755">
    <property type="component" value="Unassembled WGS sequence"/>
</dbReference>
<keyword evidence="1" id="KW-0472">Membrane</keyword>
<feature type="transmembrane region" description="Helical" evidence="1">
    <location>
        <begin position="455"/>
        <end position="477"/>
    </location>
</feature>
<evidence type="ECO:0008006" key="4">
    <source>
        <dbReference type="Google" id="ProtNLM"/>
    </source>
</evidence>
<evidence type="ECO:0000256" key="1">
    <source>
        <dbReference type="SAM" id="Phobius"/>
    </source>
</evidence>
<dbReference type="RefSeq" id="WP_204605210.1">
    <property type="nucleotide sequence ID" value="NZ_JBHSED010000012.1"/>
</dbReference>
<comment type="caution">
    <text evidence="2">The sequence shown here is derived from an EMBL/GenBank/DDBJ whole genome shotgun (WGS) entry which is preliminary data.</text>
</comment>
<feature type="transmembrane region" description="Helical" evidence="1">
    <location>
        <begin position="196"/>
        <end position="229"/>
    </location>
</feature>
<sequence length="488" mass="53582">MTGHTRRDIRYGIAWIAGIATGLLVIGLIMVPPVIGVADNGDFGRVLTVSGLRVLHPELSYDELYFNYAYSRFGYGEHTVGGYVSTHVILVALAGWMGRLVNGEVFDIRVLGAGYAALFAIAVALLVRHLPSTSSRKGTFMLAAGSAVAILFVFGDIGYTAYFQSFFGEPYAYIAMLLMLAAALSLSAAAEPNGKLLALFAAAAIAVATSKIQNAPLGFAFALLAWRMTGLRSDRRWQRQVWTVVGVLIAISALMIVVAPNRLKHTNLYQSIFYGVLKDSPNVARDMKELGIPDKYAALAGTNYFQKDTVIPQSDPVLHREVLERLSHRDIVAYYSRHPSRFVQKLDKAAANAMYIRPAYLGNYDPSAGRPPRTLSDTFDGWSRFKAETMPHRAWAYVVFFLAYCVALAWIWAKAASRRIRLGAETLFVVALAGIFSWIIPLIGDGEADLGKHLFMFNVCFDMMGISAVIGIAYAVIKLAERRLGIKV</sequence>
<feature type="transmembrane region" description="Helical" evidence="1">
    <location>
        <begin position="171"/>
        <end position="190"/>
    </location>
</feature>
<proteinExistence type="predicted"/>
<keyword evidence="1" id="KW-0812">Transmembrane</keyword>
<keyword evidence="1" id="KW-1133">Transmembrane helix</keyword>
<feature type="transmembrane region" description="Helical" evidence="1">
    <location>
        <begin position="241"/>
        <end position="259"/>
    </location>
</feature>
<evidence type="ECO:0000313" key="3">
    <source>
        <dbReference type="Proteomes" id="UP001595755"/>
    </source>
</evidence>
<name>A0ABV8S882_9BACL</name>
<gene>
    <name evidence="2" type="ORF">ACFO1S_07640</name>
</gene>
<keyword evidence="3" id="KW-1185">Reference proteome</keyword>
<feature type="transmembrane region" description="Helical" evidence="1">
    <location>
        <begin position="12"/>
        <end position="35"/>
    </location>
</feature>
<accession>A0ABV8S882</accession>
<feature type="transmembrane region" description="Helical" evidence="1">
    <location>
        <begin position="80"/>
        <end position="98"/>
    </location>
</feature>
<evidence type="ECO:0000313" key="2">
    <source>
        <dbReference type="EMBL" id="MFC4303320.1"/>
    </source>
</evidence>